<dbReference type="Pfam" id="PF06114">
    <property type="entry name" value="Peptidase_M78"/>
    <property type="match status" value="1"/>
</dbReference>
<protein>
    <submittedName>
        <fullName evidence="2">ImmA/IrrE family metallo-endopeptidase</fullName>
    </submittedName>
</protein>
<organism evidence="2">
    <name type="scientific">Proteinivorax tanatarense</name>
    <dbReference type="NCBI Taxonomy" id="1260629"/>
    <lineage>
        <taxon>Bacteria</taxon>
        <taxon>Bacillati</taxon>
        <taxon>Bacillota</taxon>
        <taxon>Clostridia</taxon>
        <taxon>Eubacteriales</taxon>
        <taxon>Proteinivoracaceae</taxon>
        <taxon>Proteinivorax</taxon>
    </lineage>
</organism>
<gene>
    <name evidence="2" type="ORF">PRVXT_001606</name>
</gene>
<dbReference type="EMBL" id="CP158367">
    <property type="protein sequence ID" value="XBX73614.1"/>
    <property type="molecule type" value="Genomic_DNA"/>
</dbReference>
<proteinExistence type="predicted"/>
<evidence type="ECO:0000313" key="2">
    <source>
        <dbReference type="EMBL" id="XBX73614.1"/>
    </source>
</evidence>
<sequence>MEEILGKVESLVKRFHTRDPFELASNLNITVKYGEFKELRGFYNCMYRNRFIVINSCLDAREKIITCSHELGHDRLHRKVPNLGLMKDYNLYRSINIYEKEANLFSAHLLISDDEFLDCTNTYNTYSDIASALNVHEELAIIKGGILNRRGFNLKIPYDPKANYLALK</sequence>
<dbReference type="RefSeq" id="WP_350342376.1">
    <property type="nucleotide sequence ID" value="NZ_CP158367.1"/>
</dbReference>
<dbReference type="Gene3D" id="1.10.10.2910">
    <property type="match status" value="1"/>
</dbReference>
<evidence type="ECO:0000259" key="1">
    <source>
        <dbReference type="Pfam" id="PF06114"/>
    </source>
</evidence>
<accession>A0AAU7VHA4</accession>
<dbReference type="AlphaFoldDB" id="A0AAU7VHA4"/>
<dbReference type="InterPro" id="IPR010359">
    <property type="entry name" value="IrrE_HExxH"/>
</dbReference>
<reference evidence="2" key="2">
    <citation type="submission" date="2024-06" db="EMBL/GenBank/DDBJ databases">
        <authorList>
            <person name="Petrova K.O."/>
            <person name="Toshchakov S.V."/>
            <person name="Boltjanskaja Y.V."/>
            <person name="Kevbrin V."/>
        </authorList>
    </citation>
    <scope>NUCLEOTIDE SEQUENCE</scope>
    <source>
        <strain evidence="2">Z-910T</strain>
    </source>
</reference>
<name>A0AAU7VHA4_9FIRM</name>
<feature type="domain" description="IrrE N-terminal-like" evidence="1">
    <location>
        <begin position="44"/>
        <end position="140"/>
    </location>
</feature>
<reference evidence="2" key="1">
    <citation type="journal article" date="2013" name="Extremophiles">
        <title>Proteinivorax tanatarense gen. nov., sp. nov., an anaerobic, haloalkaliphilic, proteolytic bacterium isolated from a decaying algal bloom, and proposal of Proteinivoraceae fam. nov.</title>
        <authorList>
            <person name="Kevbrin V."/>
            <person name="Boltyanskaya Y."/>
            <person name="Zhilina T."/>
            <person name="Kolganova T."/>
            <person name="Lavrentjeva E."/>
            <person name="Kuznetsov B."/>
        </authorList>
    </citation>
    <scope>NUCLEOTIDE SEQUENCE</scope>
    <source>
        <strain evidence="2">Z-910T</strain>
    </source>
</reference>